<dbReference type="AlphaFoldDB" id="A0A1Z5JII3"/>
<evidence type="ECO:0000313" key="2">
    <source>
        <dbReference type="EMBL" id="GAX13814.1"/>
    </source>
</evidence>
<reference evidence="2 3" key="1">
    <citation type="journal article" date="2015" name="Plant Cell">
        <title>Oil accumulation by the oleaginous diatom Fistulifera solaris as revealed by the genome and transcriptome.</title>
        <authorList>
            <person name="Tanaka T."/>
            <person name="Maeda Y."/>
            <person name="Veluchamy A."/>
            <person name="Tanaka M."/>
            <person name="Abida H."/>
            <person name="Marechal E."/>
            <person name="Bowler C."/>
            <person name="Muto M."/>
            <person name="Sunaga Y."/>
            <person name="Tanaka M."/>
            <person name="Yoshino T."/>
            <person name="Taniguchi T."/>
            <person name="Fukuda Y."/>
            <person name="Nemoto M."/>
            <person name="Matsumoto M."/>
            <person name="Wong P.S."/>
            <person name="Aburatani S."/>
            <person name="Fujibuchi W."/>
        </authorList>
    </citation>
    <scope>NUCLEOTIDE SEQUENCE [LARGE SCALE GENOMIC DNA]</scope>
    <source>
        <strain evidence="2 3">JPCC DA0580</strain>
    </source>
</reference>
<comment type="caution">
    <text evidence="2">The sequence shown here is derived from an EMBL/GenBank/DDBJ whole genome shotgun (WGS) entry which is preliminary data.</text>
</comment>
<proteinExistence type="predicted"/>
<keyword evidence="3" id="KW-1185">Reference proteome</keyword>
<feature type="chain" id="PRO_5013120114" evidence="1">
    <location>
        <begin position="20"/>
        <end position="408"/>
    </location>
</feature>
<dbReference type="EMBL" id="BDSP01000073">
    <property type="protein sequence ID" value="GAX13814.1"/>
    <property type="molecule type" value="Genomic_DNA"/>
</dbReference>
<evidence type="ECO:0000256" key="1">
    <source>
        <dbReference type="SAM" id="SignalP"/>
    </source>
</evidence>
<name>A0A1Z5JII3_FISSO</name>
<dbReference type="InParanoid" id="A0A1Z5JII3"/>
<accession>A0A1Z5JII3</accession>
<protein>
    <submittedName>
        <fullName evidence="2">Uncharacterized protein</fullName>
    </submittedName>
</protein>
<organism evidence="2 3">
    <name type="scientific">Fistulifera solaris</name>
    <name type="common">Oleaginous diatom</name>
    <dbReference type="NCBI Taxonomy" id="1519565"/>
    <lineage>
        <taxon>Eukaryota</taxon>
        <taxon>Sar</taxon>
        <taxon>Stramenopiles</taxon>
        <taxon>Ochrophyta</taxon>
        <taxon>Bacillariophyta</taxon>
        <taxon>Bacillariophyceae</taxon>
        <taxon>Bacillariophycidae</taxon>
        <taxon>Naviculales</taxon>
        <taxon>Naviculaceae</taxon>
        <taxon>Fistulifera</taxon>
    </lineage>
</organism>
<feature type="signal peptide" evidence="1">
    <location>
        <begin position="1"/>
        <end position="19"/>
    </location>
</feature>
<keyword evidence="1" id="KW-0732">Signal</keyword>
<evidence type="ECO:0000313" key="3">
    <source>
        <dbReference type="Proteomes" id="UP000198406"/>
    </source>
</evidence>
<gene>
    <name evidence="2" type="ORF">FisN_30Lh110</name>
</gene>
<dbReference type="Proteomes" id="UP000198406">
    <property type="component" value="Unassembled WGS sequence"/>
</dbReference>
<sequence>MFFRSIHVYLLVCFYVAFSIVTNNITEGFSFVNTVTDWLSHQQVAYQRINESNELGLLLRNNNLPNATHLLWIHANWNNTKQLILHLIPSETSLDSTVKYEMTNQACQSPIISLIHLHQDQWERQTNLVQARLWNAIVQTSHQYCHERRIYARQCRVERISSPQAQAFLQQHHMWSSVAARYSYGLLLNETLVAVATFSSRRRIQRGLKIYRSHELLRFCTQSNVTVLGGCSKLVKAFERDVEPDDIVTVLDRDWTSTRHDNWKGFYSVHTRAPLPLAVREGQRYHLIGASYQIPTNSSKAGSQRQFVPWSVYQELNECQDAPSAQSYLESHGYHLLYDAGVERLLKIVSEDPITDIAVTELYNSSIPQYPPSYYSPNAGISALLRQAEEQCKVNNNDEKVEEAQPSG</sequence>
<dbReference type="OrthoDB" id="45724at2759"/>